<accession>A0ABQ3K3X6</accession>
<reference evidence="3" key="1">
    <citation type="journal article" date="2019" name="Int. J. Syst. Evol. Microbiol.">
        <title>The Global Catalogue of Microorganisms (GCM) 10K type strain sequencing project: providing services to taxonomists for standard genome sequencing and annotation.</title>
        <authorList>
            <consortium name="The Broad Institute Genomics Platform"/>
            <consortium name="The Broad Institute Genome Sequencing Center for Infectious Disease"/>
            <person name="Wu L."/>
            <person name="Ma J."/>
        </authorList>
    </citation>
    <scope>NUCLEOTIDE SEQUENCE [LARGE SCALE GENOMIC DNA]</scope>
    <source>
        <strain evidence="3">CGMCC 1.18439</strain>
    </source>
</reference>
<proteinExistence type="predicted"/>
<dbReference type="Pfam" id="PF02620">
    <property type="entry name" value="YceD"/>
    <property type="match status" value="1"/>
</dbReference>
<organism evidence="2 3">
    <name type="scientific">Deinococcus piscis</name>
    <dbReference type="NCBI Taxonomy" id="394230"/>
    <lineage>
        <taxon>Bacteria</taxon>
        <taxon>Thermotogati</taxon>
        <taxon>Deinococcota</taxon>
        <taxon>Deinococci</taxon>
        <taxon>Deinococcales</taxon>
        <taxon>Deinococcaceae</taxon>
        <taxon>Deinococcus</taxon>
    </lineage>
</organism>
<evidence type="ECO:0000256" key="1">
    <source>
        <dbReference type="SAM" id="MobiDB-lite"/>
    </source>
</evidence>
<sequence length="208" mass="22641">MGNMTDMTLLPELHLGQLLRTGQDAHAEGQVTELQYQQGGDQVLTFAAPAAYRVDINSVGGDDFYLQGYFRPTLNTECARCLRPVELPLDLKLGMLMRYDPAVDTPYIEEAESGEELLMFGDPKLDLSGFLAEMALVSVPLVVLHSPDCKGLCQICGQDLNEGTCEHAAAVPTEAEEVAAQKRDDTNNPFAALRGLDLPDGDSPQKQD</sequence>
<comment type="caution">
    <text evidence="2">The sequence shown here is derived from an EMBL/GenBank/DDBJ whole genome shotgun (WGS) entry which is preliminary data.</text>
</comment>
<feature type="region of interest" description="Disordered" evidence="1">
    <location>
        <begin position="176"/>
        <end position="208"/>
    </location>
</feature>
<keyword evidence="3" id="KW-1185">Reference proteome</keyword>
<name>A0ABQ3K3X6_9DEIO</name>
<evidence type="ECO:0008006" key="4">
    <source>
        <dbReference type="Google" id="ProtNLM"/>
    </source>
</evidence>
<dbReference type="InterPro" id="IPR003772">
    <property type="entry name" value="YceD"/>
</dbReference>
<dbReference type="EMBL" id="BNAL01000013">
    <property type="protein sequence ID" value="GHG01981.1"/>
    <property type="molecule type" value="Genomic_DNA"/>
</dbReference>
<dbReference type="Proteomes" id="UP000632154">
    <property type="component" value="Unassembled WGS sequence"/>
</dbReference>
<evidence type="ECO:0000313" key="3">
    <source>
        <dbReference type="Proteomes" id="UP000632154"/>
    </source>
</evidence>
<protein>
    <recommendedName>
        <fullName evidence="4">DUF177 domain-containing protein</fullName>
    </recommendedName>
</protein>
<gene>
    <name evidence="2" type="ORF">GCM10017783_12750</name>
</gene>
<evidence type="ECO:0000313" key="2">
    <source>
        <dbReference type="EMBL" id="GHG01981.1"/>
    </source>
</evidence>